<feature type="region of interest" description="Disordered" evidence="1">
    <location>
        <begin position="1"/>
        <end position="20"/>
    </location>
</feature>
<dbReference type="Proteomes" id="UP000193411">
    <property type="component" value="Unassembled WGS sequence"/>
</dbReference>
<comment type="caution">
    <text evidence="2">The sequence shown here is derived from an EMBL/GenBank/DDBJ whole genome shotgun (WGS) entry which is preliminary data.</text>
</comment>
<organism evidence="2 3">
    <name type="scientific">Catenaria anguillulae PL171</name>
    <dbReference type="NCBI Taxonomy" id="765915"/>
    <lineage>
        <taxon>Eukaryota</taxon>
        <taxon>Fungi</taxon>
        <taxon>Fungi incertae sedis</taxon>
        <taxon>Blastocladiomycota</taxon>
        <taxon>Blastocladiomycetes</taxon>
        <taxon>Blastocladiales</taxon>
        <taxon>Catenariaceae</taxon>
        <taxon>Catenaria</taxon>
    </lineage>
</organism>
<accession>A0A1Y2H5V9</accession>
<evidence type="ECO:0000256" key="1">
    <source>
        <dbReference type="SAM" id="MobiDB-lite"/>
    </source>
</evidence>
<dbReference type="EMBL" id="MCFL01000116">
    <property type="protein sequence ID" value="ORZ29950.1"/>
    <property type="molecule type" value="Genomic_DNA"/>
</dbReference>
<evidence type="ECO:0000313" key="2">
    <source>
        <dbReference type="EMBL" id="ORZ29950.1"/>
    </source>
</evidence>
<keyword evidence="3" id="KW-1185">Reference proteome</keyword>
<protein>
    <submittedName>
        <fullName evidence="2">Uncharacterized protein</fullName>
    </submittedName>
</protein>
<evidence type="ECO:0000313" key="3">
    <source>
        <dbReference type="Proteomes" id="UP000193411"/>
    </source>
</evidence>
<reference evidence="2 3" key="1">
    <citation type="submission" date="2016-07" db="EMBL/GenBank/DDBJ databases">
        <title>Pervasive Adenine N6-methylation of Active Genes in Fungi.</title>
        <authorList>
            <consortium name="DOE Joint Genome Institute"/>
            <person name="Mondo S.J."/>
            <person name="Dannebaum R.O."/>
            <person name="Kuo R.C."/>
            <person name="Labutti K."/>
            <person name="Haridas S."/>
            <person name="Kuo A."/>
            <person name="Salamov A."/>
            <person name="Ahrendt S.R."/>
            <person name="Lipzen A."/>
            <person name="Sullivan W."/>
            <person name="Andreopoulos W.B."/>
            <person name="Clum A."/>
            <person name="Lindquist E."/>
            <person name="Daum C."/>
            <person name="Ramamoorthy G.K."/>
            <person name="Gryganskyi A."/>
            <person name="Culley D."/>
            <person name="Magnuson J.K."/>
            <person name="James T.Y."/>
            <person name="O'Malley M.A."/>
            <person name="Stajich J.E."/>
            <person name="Spatafora J.W."/>
            <person name="Visel A."/>
            <person name="Grigoriev I.V."/>
        </authorList>
    </citation>
    <scope>NUCLEOTIDE SEQUENCE [LARGE SCALE GENOMIC DNA]</scope>
    <source>
        <strain evidence="2 3">PL171</strain>
    </source>
</reference>
<feature type="compositionally biased region" description="Polar residues" evidence="1">
    <location>
        <begin position="1"/>
        <end position="11"/>
    </location>
</feature>
<proteinExistence type="predicted"/>
<sequence length="228" mass="24829">MTTCNGSNGNPYTGDPRPEIDNGNMCKSVVPIPKFVSDGDYTIQMRIHSQGDSFNIRHLGLVDFASCLDIRVVGGDLEPKPNCPLFAPGDVSDLGMTGCEFFKDNKVNTCTHDRTCTGWFARGVPFEIAKCGSRFVNGGIRALLAKRVEVETGSVEFRETRHRLQIPNGIVGVNLTRLRNEIGIVTIPTPTVTATISTRTMQTKTGQHTVTKVVTVTKIKTVTVGCKN</sequence>
<name>A0A1Y2H5V9_9FUNG</name>
<gene>
    <name evidence="2" type="ORF">BCR44DRAFT_408796</name>
</gene>
<dbReference type="AlphaFoldDB" id="A0A1Y2H5V9"/>